<name>A0ABP8X9W0_9MICC</name>
<organism evidence="2 3">
    <name type="scientific">Kocuria gwangalliensis</name>
    <dbReference type="NCBI Taxonomy" id="501592"/>
    <lineage>
        <taxon>Bacteria</taxon>
        <taxon>Bacillati</taxon>
        <taxon>Actinomycetota</taxon>
        <taxon>Actinomycetes</taxon>
        <taxon>Micrococcales</taxon>
        <taxon>Micrococcaceae</taxon>
        <taxon>Kocuria</taxon>
    </lineage>
</organism>
<protein>
    <recommendedName>
        <fullName evidence="4">N-acetyltransferase domain-containing protein</fullName>
    </recommendedName>
</protein>
<sequence length="148" mass="16043">MLTNADEIAPIGGGPQPILRRPHRADASDVLDAFRSNPDMARQGTVTDGAEAERYLGRLLDDDSTHEPWGIALDGRLELGHRVNNPTSGAVARCAGFRKEGTERGKFLINGERIDVDIYGRLRADPFPTFEPISKLTTSVISSSARSG</sequence>
<gene>
    <name evidence="2" type="ORF">GCM10025781_19600</name>
</gene>
<proteinExistence type="predicted"/>
<reference evidence="3" key="1">
    <citation type="journal article" date="2019" name="Int. J. Syst. Evol. Microbiol.">
        <title>The Global Catalogue of Microorganisms (GCM) 10K type strain sequencing project: providing services to taxonomists for standard genome sequencing and annotation.</title>
        <authorList>
            <consortium name="The Broad Institute Genomics Platform"/>
            <consortium name="The Broad Institute Genome Sequencing Center for Infectious Disease"/>
            <person name="Wu L."/>
            <person name="Ma J."/>
        </authorList>
    </citation>
    <scope>NUCLEOTIDE SEQUENCE [LARGE SCALE GENOMIC DNA]</scope>
    <source>
        <strain evidence="3">JCM 18958</strain>
    </source>
</reference>
<dbReference type="Proteomes" id="UP001501446">
    <property type="component" value="Unassembled WGS sequence"/>
</dbReference>
<evidence type="ECO:0000313" key="2">
    <source>
        <dbReference type="EMBL" id="GAA4701303.1"/>
    </source>
</evidence>
<dbReference type="InterPro" id="IPR016181">
    <property type="entry name" value="Acyl_CoA_acyltransferase"/>
</dbReference>
<dbReference type="Gene3D" id="3.40.630.30">
    <property type="match status" value="1"/>
</dbReference>
<evidence type="ECO:0008006" key="4">
    <source>
        <dbReference type="Google" id="ProtNLM"/>
    </source>
</evidence>
<feature type="region of interest" description="Disordered" evidence="1">
    <location>
        <begin position="1"/>
        <end position="21"/>
    </location>
</feature>
<dbReference type="SUPFAM" id="SSF55729">
    <property type="entry name" value="Acyl-CoA N-acyltransferases (Nat)"/>
    <property type="match status" value="1"/>
</dbReference>
<comment type="caution">
    <text evidence="2">The sequence shown here is derived from an EMBL/GenBank/DDBJ whole genome shotgun (WGS) entry which is preliminary data.</text>
</comment>
<keyword evidence="3" id="KW-1185">Reference proteome</keyword>
<evidence type="ECO:0000256" key="1">
    <source>
        <dbReference type="SAM" id="MobiDB-lite"/>
    </source>
</evidence>
<evidence type="ECO:0000313" key="3">
    <source>
        <dbReference type="Proteomes" id="UP001501446"/>
    </source>
</evidence>
<accession>A0ABP8X9W0</accession>
<dbReference type="EMBL" id="BAABLN010000031">
    <property type="protein sequence ID" value="GAA4701303.1"/>
    <property type="molecule type" value="Genomic_DNA"/>
</dbReference>